<protein>
    <recommendedName>
        <fullName evidence="2">NADH:ubiquinone reductase (non-electrogenic)</fullName>
        <ecNumber evidence="2">1.6.5.9</ecNumber>
    </recommendedName>
</protein>
<comment type="catalytic activity">
    <reaction evidence="7">
        <text>a quinone + NADH + H(+) = a quinol + NAD(+)</text>
        <dbReference type="Rhea" id="RHEA:46160"/>
        <dbReference type="ChEBI" id="CHEBI:15378"/>
        <dbReference type="ChEBI" id="CHEBI:24646"/>
        <dbReference type="ChEBI" id="CHEBI:57540"/>
        <dbReference type="ChEBI" id="CHEBI:57945"/>
        <dbReference type="ChEBI" id="CHEBI:132124"/>
        <dbReference type="EC" id="1.6.5.9"/>
    </reaction>
</comment>
<dbReference type="OrthoDB" id="2641866at2"/>
<evidence type="ECO:0000313" key="8">
    <source>
        <dbReference type="EMBL" id="BAU28870.1"/>
    </source>
</evidence>
<name>A0A0U5BB62_9BACL</name>
<sequence length="390" mass="42610">MKERTCIIIGGGYAGINAINAIRKTTHGIPLRIILIDKQPYHLRKVLLFKPATEDATITIPWSGIFSEGVSFLQGTVTTIRSQEKRLQYEDVEGISHHINYDILVVAVGSVIRQPSPEQGGMALTDLNAAASIRQRWQENLLAATNETDTIERQRLLTVAVAGAGISGIETSAELGYAMRQEAVALQLDPADIRIFLVNAQDRLFPEGPAKVGRKLERALTRNGVTVLHRCKAVQEKDGRLLLADGKPIPVGLCIWTLGLLPNPALRSFGLPLTPDGQIAVDASYRVKEVQGVYSIGDCAHITDPVSGRTDRMTCKEAIPQANRLAKVIAADLSNRPAPSHQAYMDLFCIGLGPEQGLVWARQWGLDFVLTGKLGLKIRKFTWDSASLVQ</sequence>
<evidence type="ECO:0000256" key="1">
    <source>
        <dbReference type="ARBA" id="ARBA00005272"/>
    </source>
</evidence>
<dbReference type="SUPFAM" id="SSF51905">
    <property type="entry name" value="FAD/NAD(P)-binding domain"/>
    <property type="match status" value="1"/>
</dbReference>
<dbReference type="InterPro" id="IPR023753">
    <property type="entry name" value="FAD/NAD-binding_dom"/>
</dbReference>
<dbReference type="EMBL" id="AP017312">
    <property type="protein sequence ID" value="BAU28870.1"/>
    <property type="molecule type" value="Genomic_DNA"/>
</dbReference>
<dbReference type="PANTHER" id="PTHR43706:SF47">
    <property type="entry name" value="EXTERNAL NADH-UBIQUINONE OXIDOREDUCTASE 1, MITOCHONDRIAL-RELATED"/>
    <property type="match status" value="1"/>
</dbReference>
<evidence type="ECO:0000256" key="3">
    <source>
        <dbReference type="ARBA" id="ARBA00022630"/>
    </source>
</evidence>
<dbReference type="KEGG" id="asoc:CB4_03047"/>
<reference evidence="8 9" key="1">
    <citation type="submission" date="2015-12" db="EMBL/GenBank/DDBJ databases">
        <title>Genome sequence of Aneurinibacillus soli.</title>
        <authorList>
            <person name="Lee J.S."/>
            <person name="Lee K.C."/>
            <person name="Kim K.K."/>
            <person name="Lee B.W."/>
        </authorList>
    </citation>
    <scope>NUCLEOTIDE SEQUENCE [LARGE SCALE GENOMIC DNA]</scope>
    <source>
        <strain evidence="8 9">CB4</strain>
    </source>
</reference>
<dbReference type="PRINTS" id="PR00368">
    <property type="entry name" value="FADPNR"/>
</dbReference>
<comment type="similarity">
    <text evidence="1">Belongs to the NADH dehydrogenase family.</text>
</comment>
<keyword evidence="4" id="KW-0274">FAD</keyword>
<dbReference type="GO" id="GO:0050136">
    <property type="term" value="F:NADH dehydrogenase (quinone) (non-electrogenic) activity"/>
    <property type="evidence" value="ECO:0007669"/>
    <property type="project" value="UniProtKB-EC"/>
</dbReference>
<evidence type="ECO:0000256" key="2">
    <source>
        <dbReference type="ARBA" id="ARBA00012637"/>
    </source>
</evidence>
<dbReference type="RefSeq" id="WP_096467771.1">
    <property type="nucleotide sequence ID" value="NZ_AP017312.1"/>
</dbReference>
<evidence type="ECO:0000256" key="5">
    <source>
        <dbReference type="ARBA" id="ARBA00023002"/>
    </source>
</evidence>
<dbReference type="InterPro" id="IPR036188">
    <property type="entry name" value="FAD/NAD-bd_sf"/>
</dbReference>
<dbReference type="Pfam" id="PF07992">
    <property type="entry name" value="Pyr_redox_2"/>
    <property type="match status" value="1"/>
</dbReference>
<evidence type="ECO:0000313" key="9">
    <source>
        <dbReference type="Proteomes" id="UP000217696"/>
    </source>
</evidence>
<evidence type="ECO:0000256" key="4">
    <source>
        <dbReference type="ARBA" id="ARBA00022827"/>
    </source>
</evidence>
<dbReference type="Proteomes" id="UP000217696">
    <property type="component" value="Chromosome"/>
</dbReference>
<accession>A0A0U5BB62</accession>
<keyword evidence="6" id="KW-0520">NAD</keyword>
<proteinExistence type="inferred from homology"/>
<evidence type="ECO:0000256" key="6">
    <source>
        <dbReference type="ARBA" id="ARBA00023027"/>
    </source>
</evidence>
<dbReference type="AlphaFoldDB" id="A0A0U5BB62"/>
<dbReference type="Gene3D" id="3.50.50.100">
    <property type="match status" value="1"/>
</dbReference>
<organism evidence="8 9">
    <name type="scientific">Aneurinibacillus soli</name>
    <dbReference type="NCBI Taxonomy" id="1500254"/>
    <lineage>
        <taxon>Bacteria</taxon>
        <taxon>Bacillati</taxon>
        <taxon>Bacillota</taxon>
        <taxon>Bacilli</taxon>
        <taxon>Bacillales</taxon>
        <taxon>Paenibacillaceae</taxon>
        <taxon>Aneurinibacillus group</taxon>
        <taxon>Aneurinibacillus</taxon>
    </lineage>
</organism>
<keyword evidence="9" id="KW-1185">Reference proteome</keyword>
<evidence type="ECO:0000256" key="7">
    <source>
        <dbReference type="ARBA" id="ARBA00047599"/>
    </source>
</evidence>
<gene>
    <name evidence="8" type="primary">ndh</name>
    <name evidence="8" type="ORF">CB4_03047</name>
</gene>
<keyword evidence="3" id="KW-0285">Flavoprotein</keyword>
<dbReference type="InterPro" id="IPR045024">
    <property type="entry name" value="NDH-2"/>
</dbReference>
<keyword evidence="5 8" id="KW-0560">Oxidoreductase</keyword>
<dbReference type="EC" id="1.6.5.9" evidence="2"/>
<dbReference type="PANTHER" id="PTHR43706">
    <property type="entry name" value="NADH DEHYDROGENASE"/>
    <property type="match status" value="1"/>
</dbReference>